<evidence type="ECO:0000256" key="1">
    <source>
        <dbReference type="SAM" id="MobiDB-lite"/>
    </source>
</evidence>
<accession>A0ABP9QKJ4</accession>
<name>A0ABP9QKJ4_9PSEU</name>
<keyword evidence="3" id="KW-1185">Reference proteome</keyword>
<comment type="caution">
    <text evidence="2">The sequence shown here is derived from an EMBL/GenBank/DDBJ whole genome shotgun (WGS) entry which is preliminary data.</text>
</comment>
<organism evidence="2 3">
    <name type="scientific">Pseudonocardia eucalypti</name>
    <dbReference type="NCBI Taxonomy" id="648755"/>
    <lineage>
        <taxon>Bacteria</taxon>
        <taxon>Bacillati</taxon>
        <taxon>Actinomycetota</taxon>
        <taxon>Actinomycetes</taxon>
        <taxon>Pseudonocardiales</taxon>
        <taxon>Pseudonocardiaceae</taxon>
        <taxon>Pseudonocardia</taxon>
    </lineage>
</organism>
<dbReference type="EMBL" id="BAABJP010000029">
    <property type="protein sequence ID" value="GAA5163507.1"/>
    <property type="molecule type" value="Genomic_DNA"/>
</dbReference>
<evidence type="ECO:0000313" key="2">
    <source>
        <dbReference type="EMBL" id="GAA5163507.1"/>
    </source>
</evidence>
<dbReference type="Proteomes" id="UP001428817">
    <property type="component" value="Unassembled WGS sequence"/>
</dbReference>
<gene>
    <name evidence="2" type="ORF">GCM10023321_50550</name>
</gene>
<evidence type="ECO:0000313" key="3">
    <source>
        <dbReference type="Proteomes" id="UP001428817"/>
    </source>
</evidence>
<proteinExistence type="predicted"/>
<evidence type="ECO:0008006" key="4">
    <source>
        <dbReference type="Google" id="ProtNLM"/>
    </source>
</evidence>
<protein>
    <recommendedName>
        <fullName evidence="4">Secreted protein</fullName>
    </recommendedName>
</protein>
<sequence>MPGPAGRLCRAVQLLTGLEVGLAQRLDVVGVLGGGQQVEHAVHLVALVRVDVVEPAGRQVWDTRQDLYGSMPEHDPRPGLGKAVVPPAKEH</sequence>
<reference evidence="3" key="1">
    <citation type="journal article" date="2019" name="Int. J. Syst. Evol. Microbiol.">
        <title>The Global Catalogue of Microorganisms (GCM) 10K type strain sequencing project: providing services to taxonomists for standard genome sequencing and annotation.</title>
        <authorList>
            <consortium name="The Broad Institute Genomics Platform"/>
            <consortium name="The Broad Institute Genome Sequencing Center for Infectious Disease"/>
            <person name="Wu L."/>
            <person name="Ma J."/>
        </authorList>
    </citation>
    <scope>NUCLEOTIDE SEQUENCE [LARGE SCALE GENOMIC DNA]</scope>
    <source>
        <strain evidence="3">JCM 18303</strain>
    </source>
</reference>
<feature type="region of interest" description="Disordered" evidence="1">
    <location>
        <begin position="67"/>
        <end position="91"/>
    </location>
</feature>